<dbReference type="Pfam" id="PF01943">
    <property type="entry name" value="Polysacc_synt"/>
    <property type="match status" value="1"/>
</dbReference>
<accession>A0A6B2NJD8</accession>
<protein>
    <submittedName>
        <fullName evidence="7">Lipopolysaccharide biosynthesis protein</fullName>
    </submittedName>
</protein>
<feature type="transmembrane region" description="Helical" evidence="6">
    <location>
        <begin position="90"/>
        <end position="112"/>
    </location>
</feature>
<comment type="subcellular location">
    <subcellularLocation>
        <location evidence="1">Cell membrane</location>
        <topology evidence="1">Multi-pass membrane protein</topology>
    </subcellularLocation>
</comment>
<feature type="transmembrane region" description="Helical" evidence="6">
    <location>
        <begin position="147"/>
        <end position="172"/>
    </location>
</feature>
<keyword evidence="3 6" id="KW-0812">Transmembrane</keyword>
<organism evidence="7">
    <name type="scientific">Ruegeria sp. PrR005</name>
    <dbReference type="NCBI Taxonomy" id="2706882"/>
    <lineage>
        <taxon>Bacteria</taxon>
        <taxon>Pseudomonadati</taxon>
        <taxon>Pseudomonadota</taxon>
        <taxon>Alphaproteobacteria</taxon>
        <taxon>Rhodobacterales</taxon>
        <taxon>Roseobacteraceae</taxon>
        <taxon>Ruegeria</taxon>
    </lineage>
</organism>
<evidence type="ECO:0000256" key="6">
    <source>
        <dbReference type="SAM" id="Phobius"/>
    </source>
</evidence>
<feature type="transmembrane region" description="Helical" evidence="6">
    <location>
        <begin position="393"/>
        <end position="412"/>
    </location>
</feature>
<dbReference type="PANTHER" id="PTHR30250">
    <property type="entry name" value="PST FAMILY PREDICTED COLANIC ACID TRANSPORTER"/>
    <property type="match status" value="1"/>
</dbReference>
<feature type="transmembrane region" description="Helical" evidence="6">
    <location>
        <begin position="178"/>
        <end position="197"/>
    </location>
</feature>
<sequence>MTDQAVERTQGSSRMRIRALMGWGVSAQLIYVACQFVTLIGLTRFATVTEVGMFGLASAIVIPVFFFFGLGMRVNVASSQQSDYAFNDFLFLLSVSLAVGLALVSAIGLVSFTGSQLLILLILAATKSAECLSELCYGVFQRYDRMNLVAGSVVLRSIAGTVLFVALLVSGLPATSAFLAQFLVWSAVALLLDLRFATVLSRKKQDDSPHRSDRVFRLARESIPLAANGLLSALQGNMPRYVIAWLLGTTALGHFTAVAYAMQAITTVTMAAVESLVARFREYITASRNDALLRTFIRLFAGLALAGVAGFGVSILIGDWLVQSVFGPDYAGLGTLLAICVLAGILRASTLVLQMSLMAGRAFAIVLQMRIVSLAVMLSACVLGGMLAGLSGVAIGMCAAFVVFLFMLVRAVKTHVFRPVSLQ</sequence>
<feature type="transmembrane region" description="Helical" evidence="6">
    <location>
        <begin position="330"/>
        <end position="353"/>
    </location>
</feature>
<evidence type="ECO:0000256" key="5">
    <source>
        <dbReference type="ARBA" id="ARBA00023136"/>
    </source>
</evidence>
<gene>
    <name evidence="7" type="ORF">G0P99_01035</name>
</gene>
<dbReference type="EMBL" id="JAAGOX010000002">
    <property type="protein sequence ID" value="NDW43538.1"/>
    <property type="molecule type" value="Genomic_DNA"/>
</dbReference>
<feature type="transmembrane region" description="Helical" evidence="6">
    <location>
        <begin position="20"/>
        <end position="45"/>
    </location>
</feature>
<evidence type="ECO:0000256" key="3">
    <source>
        <dbReference type="ARBA" id="ARBA00022692"/>
    </source>
</evidence>
<feature type="transmembrane region" description="Helical" evidence="6">
    <location>
        <begin position="365"/>
        <end position="387"/>
    </location>
</feature>
<evidence type="ECO:0000313" key="7">
    <source>
        <dbReference type="EMBL" id="NDW43538.1"/>
    </source>
</evidence>
<dbReference type="PANTHER" id="PTHR30250:SF11">
    <property type="entry name" value="O-ANTIGEN TRANSPORTER-RELATED"/>
    <property type="match status" value="1"/>
</dbReference>
<comment type="caution">
    <text evidence="7">The sequence shown here is derived from an EMBL/GenBank/DDBJ whole genome shotgun (WGS) entry which is preliminary data.</text>
</comment>
<dbReference type="AlphaFoldDB" id="A0A6B2NJD8"/>
<name>A0A6B2NJD8_9RHOB</name>
<evidence type="ECO:0000256" key="1">
    <source>
        <dbReference type="ARBA" id="ARBA00004651"/>
    </source>
</evidence>
<evidence type="ECO:0000256" key="2">
    <source>
        <dbReference type="ARBA" id="ARBA00022475"/>
    </source>
</evidence>
<dbReference type="GO" id="GO:0005886">
    <property type="term" value="C:plasma membrane"/>
    <property type="evidence" value="ECO:0007669"/>
    <property type="project" value="UniProtKB-SubCell"/>
</dbReference>
<evidence type="ECO:0000256" key="4">
    <source>
        <dbReference type="ARBA" id="ARBA00022989"/>
    </source>
</evidence>
<feature type="transmembrane region" description="Helical" evidence="6">
    <location>
        <begin position="51"/>
        <end position="70"/>
    </location>
</feature>
<keyword evidence="5 6" id="KW-0472">Membrane</keyword>
<dbReference type="InterPro" id="IPR002797">
    <property type="entry name" value="Polysacc_synth"/>
</dbReference>
<proteinExistence type="predicted"/>
<feature type="transmembrane region" description="Helical" evidence="6">
    <location>
        <begin position="296"/>
        <end position="318"/>
    </location>
</feature>
<dbReference type="InterPro" id="IPR050833">
    <property type="entry name" value="Poly_Biosynth_Transport"/>
</dbReference>
<keyword evidence="2" id="KW-1003">Cell membrane</keyword>
<keyword evidence="4 6" id="KW-1133">Transmembrane helix</keyword>
<reference evidence="7" key="1">
    <citation type="submission" date="2020-02" db="EMBL/GenBank/DDBJ databases">
        <title>Delineation of the pyrene-degrading pathway in Roseobacter clade bacteria by genomic analysis.</title>
        <authorList>
            <person name="Zhou H."/>
            <person name="Wang H."/>
        </authorList>
    </citation>
    <scope>NUCLEOTIDE SEQUENCE</scope>
    <source>
        <strain evidence="7">PrR005</strain>
    </source>
</reference>